<dbReference type="GO" id="GO:0009279">
    <property type="term" value="C:cell outer membrane"/>
    <property type="evidence" value="ECO:0007669"/>
    <property type="project" value="UniProtKB-SubCell"/>
</dbReference>
<evidence type="ECO:0000256" key="14">
    <source>
        <dbReference type="PROSITE-ProRule" id="PRU01360"/>
    </source>
</evidence>
<dbReference type="Gene3D" id="2.40.170.20">
    <property type="entry name" value="TonB-dependent receptor, beta-barrel domain"/>
    <property type="match status" value="1"/>
</dbReference>
<evidence type="ECO:0000256" key="13">
    <source>
        <dbReference type="ARBA" id="ARBA00023237"/>
    </source>
</evidence>
<keyword evidence="10 15" id="KW-0798">TonB box</keyword>
<dbReference type="EMBL" id="MLCN01000029">
    <property type="protein sequence ID" value="ONG38731.1"/>
    <property type="molecule type" value="Genomic_DNA"/>
</dbReference>
<dbReference type="InterPro" id="IPR000531">
    <property type="entry name" value="Beta-barrel_TonB"/>
</dbReference>
<reference evidence="19 20" key="1">
    <citation type="submission" date="2016-10" db="EMBL/GenBank/DDBJ databases">
        <title>Draft Genome sequence of Alkanindiges sp. strain H1.</title>
        <authorList>
            <person name="Subhash Y."/>
            <person name="Lee S."/>
        </authorList>
    </citation>
    <scope>NUCLEOTIDE SEQUENCE [LARGE SCALE GENOMIC DNA]</scope>
    <source>
        <strain evidence="19 20">H1</strain>
    </source>
</reference>
<evidence type="ECO:0000259" key="17">
    <source>
        <dbReference type="Pfam" id="PF00593"/>
    </source>
</evidence>
<dbReference type="InterPro" id="IPR036942">
    <property type="entry name" value="Beta-barrel_TonB_sf"/>
</dbReference>
<dbReference type="InterPro" id="IPR010105">
    <property type="entry name" value="TonB_sidphr_rcpt"/>
</dbReference>
<evidence type="ECO:0000256" key="10">
    <source>
        <dbReference type="ARBA" id="ARBA00023077"/>
    </source>
</evidence>
<comment type="subcellular location">
    <subcellularLocation>
        <location evidence="1 14">Cell outer membrane</location>
        <topology evidence="1 14">Multi-pass membrane protein</topology>
    </subcellularLocation>
</comment>
<dbReference type="GO" id="GO:0015344">
    <property type="term" value="F:siderophore uptake transmembrane transporter activity"/>
    <property type="evidence" value="ECO:0007669"/>
    <property type="project" value="TreeGrafter"/>
</dbReference>
<evidence type="ECO:0000256" key="9">
    <source>
        <dbReference type="ARBA" id="ARBA00023065"/>
    </source>
</evidence>
<dbReference type="CDD" id="cd01347">
    <property type="entry name" value="ligand_gated_channel"/>
    <property type="match status" value="1"/>
</dbReference>
<dbReference type="PROSITE" id="PS52016">
    <property type="entry name" value="TONB_DEPENDENT_REC_3"/>
    <property type="match status" value="1"/>
</dbReference>
<dbReference type="GO" id="GO:0015891">
    <property type="term" value="P:siderophore transport"/>
    <property type="evidence" value="ECO:0007669"/>
    <property type="project" value="InterPro"/>
</dbReference>
<evidence type="ECO:0000256" key="4">
    <source>
        <dbReference type="ARBA" id="ARBA00022452"/>
    </source>
</evidence>
<keyword evidence="13 14" id="KW-0998">Cell outer membrane</keyword>
<feature type="domain" description="TonB-dependent receptor plug" evidence="18">
    <location>
        <begin position="73"/>
        <end position="165"/>
    </location>
</feature>
<keyword evidence="8" id="KW-0408">Iron</keyword>
<dbReference type="Gene3D" id="2.170.130.10">
    <property type="entry name" value="TonB-dependent receptor, plug domain"/>
    <property type="match status" value="1"/>
</dbReference>
<dbReference type="Pfam" id="PF00593">
    <property type="entry name" value="TonB_dep_Rec_b-barrel"/>
    <property type="match status" value="1"/>
</dbReference>
<evidence type="ECO:0000256" key="3">
    <source>
        <dbReference type="ARBA" id="ARBA00022448"/>
    </source>
</evidence>
<keyword evidence="9" id="KW-0406">Ion transport</keyword>
<keyword evidence="4 14" id="KW-1134">Transmembrane beta strand</keyword>
<feature type="chain" id="PRO_5012978356" evidence="16">
    <location>
        <begin position="25"/>
        <end position="715"/>
    </location>
</feature>
<dbReference type="RefSeq" id="WP_076878693.1">
    <property type="nucleotide sequence ID" value="NZ_MLCN01000029.1"/>
</dbReference>
<dbReference type="InterPro" id="IPR037066">
    <property type="entry name" value="Plug_dom_sf"/>
</dbReference>
<keyword evidence="5" id="KW-0410">Iron transport</keyword>
<proteinExistence type="inferred from homology"/>
<keyword evidence="12" id="KW-0675">Receptor</keyword>
<evidence type="ECO:0000256" key="7">
    <source>
        <dbReference type="ARBA" id="ARBA00022729"/>
    </source>
</evidence>
<evidence type="ECO:0000256" key="12">
    <source>
        <dbReference type="ARBA" id="ARBA00023170"/>
    </source>
</evidence>
<dbReference type="Proteomes" id="UP000192132">
    <property type="component" value="Unassembled WGS sequence"/>
</dbReference>
<sequence>MFHRFVVPCRLAALPLAMALTAQAQAVSSQDIAVDNQLQTIEVTATTDEGASDSTQAYTIKNSSSGNRLDLAIKETPQTINVVTRQQLDDYQITNLRDVLRNTPGITVSSQETERTTYMSRGFEISNVLMDGIGFPLTSYNYQESNPDTFLYDRIEVVKGAAALSTAFGDPSATINMIRKRPTKELQASAGISYGSWDTTRYEGDVSGSLSSDDRVRGRIMAYEQTGDSYLDHYSLEKNGVAAIVDADLTDSTVLTLGYSETNNKSNGNNWGANPLLNSAGKQISYSQSYNYSPDWTYWDNETRDAFVELKQKLWGDWQATLSYDEKHTSTQSDLLYLVGNPSAMDNTSGLFLYPGRYVNDDDVQRQIDARIAGTFALLGYNHEAVMGYSWSTSEIGQLEYTGTFGNSTTTDQASWTPAAPLWSATSSSGSDYSQKNQSLYAATRLHLNDALKLTLGANYVEASSKGVSYSAPMVYDEHKLAPYAGFTYNFTPEYTGYASYTSIFRPQTTVDATTKNVAAPIEGDSYEVGVKSAWLDDRLTGTLAVFRTTQSNYPLKDADSNPLLHESPISDLQSQGVEVGLVGELTDNLNLSLGYSQYSLKDLKNGGAARRYNPEQTFNMLATYRVPVLPQLKLGAGVQWQGDISQYSSSLNSTIRQDDYALLNLMASYDINNHVSVQANGYNVGNKKYLFGFPYSQGYYGAPANYSIALKFKY</sequence>
<keyword evidence="6 14" id="KW-0812">Transmembrane</keyword>
<keyword evidence="11 14" id="KW-0472">Membrane</keyword>
<dbReference type="PANTHER" id="PTHR32552">
    <property type="entry name" value="FERRICHROME IRON RECEPTOR-RELATED"/>
    <property type="match status" value="1"/>
</dbReference>
<dbReference type="AlphaFoldDB" id="A0A1S8CSK5"/>
<keyword evidence="20" id="KW-1185">Reference proteome</keyword>
<comment type="similarity">
    <text evidence="2 14 15">Belongs to the TonB-dependent receptor family.</text>
</comment>
<evidence type="ECO:0000313" key="19">
    <source>
        <dbReference type="EMBL" id="ONG38731.1"/>
    </source>
</evidence>
<dbReference type="STRING" id="1907941.BKE30_11215"/>
<gene>
    <name evidence="19" type="ORF">BKE30_11215</name>
</gene>
<feature type="signal peptide" evidence="16">
    <location>
        <begin position="1"/>
        <end position="24"/>
    </location>
</feature>
<evidence type="ECO:0000256" key="6">
    <source>
        <dbReference type="ARBA" id="ARBA00022692"/>
    </source>
</evidence>
<feature type="domain" description="TonB-dependent receptor-like beta-barrel" evidence="17">
    <location>
        <begin position="261"/>
        <end position="685"/>
    </location>
</feature>
<evidence type="ECO:0000256" key="15">
    <source>
        <dbReference type="RuleBase" id="RU003357"/>
    </source>
</evidence>
<dbReference type="GO" id="GO:0038023">
    <property type="term" value="F:signaling receptor activity"/>
    <property type="evidence" value="ECO:0007669"/>
    <property type="project" value="InterPro"/>
</dbReference>
<evidence type="ECO:0000256" key="11">
    <source>
        <dbReference type="ARBA" id="ARBA00023136"/>
    </source>
</evidence>
<evidence type="ECO:0000256" key="8">
    <source>
        <dbReference type="ARBA" id="ARBA00023004"/>
    </source>
</evidence>
<evidence type="ECO:0000256" key="2">
    <source>
        <dbReference type="ARBA" id="ARBA00009810"/>
    </source>
</evidence>
<evidence type="ECO:0000256" key="16">
    <source>
        <dbReference type="SAM" id="SignalP"/>
    </source>
</evidence>
<name>A0A1S8CSK5_9GAMM</name>
<dbReference type="NCBIfam" id="TIGR01783">
    <property type="entry name" value="TonB-siderophor"/>
    <property type="match status" value="1"/>
</dbReference>
<dbReference type="InterPro" id="IPR012910">
    <property type="entry name" value="Plug_dom"/>
</dbReference>
<dbReference type="FunFam" id="2.170.130.10:FF:000010">
    <property type="entry name" value="Ferripyoverdine receptor"/>
    <property type="match status" value="1"/>
</dbReference>
<protein>
    <submittedName>
        <fullName evidence="19">Ligand-gated channel protein</fullName>
    </submittedName>
</protein>
<organism evidence="19 20">
    <name type="scientific">Alkanindiges hydrocarboniclasticus</name>
    <dbReference type="NCBI Taxonomy" id="1907941"/>
    <lineage>
        <taxon>Bacteria</taxon>
        <taxon>Pseudomonadati</taxon>
        <taxon>Pseudomonadota</taxon>
        <taxon>Gammaproteobacteria</taxon>
        <taxon>Moraxellales</taxon>
        <taxon>Moraxellaceae</taxon>
        <taxon>Alkanindiges</taxon>
    </lineage>
</organism>
<comment type="caution">
    <text evidence="19">The sequence shown here is derived from an EMBL/GenBank/DDBJ whole genome shotgun (WGS) entry which is preliminary data.</text>
</comment>
<evidence type="ECO:0000256" key="5">
    <source>
        <dbReference type="ARBA" id="ARBA00022496"/>
    </source>
</evidence>
<evidence type="ECO:0000259" key="18">
    <source>
        <dbReference type="Pfam" id="PF07715"/>
    </source>
</evidence>
<evidence type="ECO:0000313" key="20">
    <source>
        <dbReference type="Proteomes" id="UP000192132"/>
    </source>
</evidence>
<dbReference type="PANTHER" id="PTHR32552:SF74">
    <property type="entry name" value="HYDROXAMATE SIDEROPHORE RECEPTOR FHUE"/>
    <property type="match status" value="1"/>
</dbReference>
<evidence type="ECO:0000256" key="1">
    <source>
        <dbReference type="ARBA" id="ARBA00004571"/>
    </source>
</evidence>
<accession>A0A1S8CSK5</accession>
<dbReference type="Pfam" id="PF07715">
    <property type="entry name" value="Plug"/>
    <property type="match status" value="1"/>
</dbReference>
<dbReference type="InterPro" id="IPR039426">
    <property type="entry name" value="TonB-dep_rcpt-like"/>
</dbReference>
<keyword evidence="3 14" id="KW-0813">Transport</keyword>
<dbReference type="SUPFAM" id="SSF56935">
    <property type="entry name" value="Porins"/>
    <property type="match status" value="1"/>
</dbReference>
<keyword evidence="7 16" id="KW-0732">Signal</keyword>